<dbReference type="InterPro" id="IPR006089">
    <property type="entry name" value="Acyl-CoA_DH_CS"/>
</dbReference>
<evidence type="ECO:0000259" key="6">
    <source>
        <dbReference type="Pfam" id="PF00441"/>
    </source>
</evidence>
<dbReference type="Gene3D" id="2.40.110.10">
    <property type="entry name" value="Butyryl-CoA Dehydrogenase, subunit A, domain 2"/>
    <property type="match status" value="1"/>
</dbReference>
<dbReference type="InterPro" id="IPR037069">
    <property type="entry name" value="AcylCoA_DH/ox_N_sf"/>
</dbReference>
<dbReference type="InterPro" id="IPR006091">
    <property type="entry name" value="Acyl-CoA_Oxase/DH_mid-dom"/>
</dbReference>
<feature type="domain" description="Acyl-CoA oxidase/dehydrogenase middle" evidence="7">
    <location>
        <begin position="134"/>
        <end position="226"/>
    </location>
</feature>
<sequence>MTGVLDYPGDLLGFSADLTSPERDKLLALRAYLEEHVRPILPDYWERAEHLAHLRQPLARLRLVDDPALLDADGRTRALYRGFRTIELCRADLSVSMTFGGQVGMFRTLVLEGASPAQVRDWDRDIIDFRMTGCFALTEPDHGSDIAGGLSTTARRHGDGWILNGAKRWIGNATISDHLVVVAREQGGGRVLAFVVPSRADGVERSVIEHKAALRAVHNADISLREVYVPDGLRLPRIGSFADINRAFRTLRPEIAWSSAGMQLATYESALGYAQTREQFGRPIASYQLIQDKLVRIVENIAQTLALAVRTTTHPVADDVTPSLIKLVAGNRLRESAALARETVGGNGLLLEQDVIRYFMDAEAMYTFEGTREMNTLILGRALTGHSAFTR</sequence>
<dbReference type="InterPro" id="IPR045008">
    <property type="entry name" value="ACX4-like"/>
</dbReference>
<dbReference type="SUPFAM" id="SSF56645">
    <property type="entry name" value="Acyl-CoA dehydrogenase NM domain-like"/>
    <property type="match status" value="1"/>
</dbReference>
<comment type="caution">
    <text evidence="8">The sequence shown here is derived from an EMBL/GenBank/DDBJ whole genome shotgun (WGS) entry which is preliminary data.</text>
</comment>
<dbReference type="Gene3D" id="1.20.140.10">
    <property type="entry name" value="Butyryl-CoA Dehydrogenase, subunit A, domain 3"/>
    <property type="match status" value="1"/>
</dbReference>
<dbReference type="InterPro" id="IPR046373">
    <property type="entry name" value="Acyl-CoA_Oxase/DH_mid-dom_sf"/>
</dbReference>
<evidence type="ECO:0000256" key="3">
    <source>
        <dbReference type="ARBA" id="ARBA00022630"/>
    </source>
</evidence>
<dbReference type="Proteomes" id="UP001484097">
    <property type="component" value="Unassembled WGS sequence"/>
</dbReference>
<evidence type="ECO:0000256" key="2">
    <source>
        <dbReference type="ARBA" id="ARBA00009347"/>
    </source>
</evidence>
<accession>A0ABV0IGW2</accession>
<keyword evidence="5" id="KW-0560">Oxidoreductase</keyword>
<keyword evidence="3 5" id="KW-0285">Flavoprotein</keyword>
<dbReference type="InterPro" id="IPR009075">
    <property type="entry name" value="AcylCo_DH/oxidase_C"/>
</dbReference>
<evidence type="ECO:0000256" key="1">
    <source>
        <dbReference type="ARBA" id="ARBA00001974"/>
    </source>
</evidence>
<comment type="cofactor">
    <cofactor evidence="1 5">
        <name>FAD</name>
        <dbReference type="ChEBI" id="CHEBI:57692"/>
    </cofactor>
</comment>
<dbReference type="EMBL" id="JBDXMX010000002">
    <property type="protein sequence ID" value="MEO9247397.1"/>
    <property type="molecule type" value="Genomic_DNA"/>
</dbReference>
<evidence type="ECO:0000259" key="7">
    <source>
        <dbReference type="Pfam" id="PF02770"/>
    </source>
</evidence>
<evidence type="ECO:0000313" key="9">
    <source>
        <dbReference type="Proteomes" id="UP001484097"/>
    </source>
</evidence>
<keyword evidence="4 5" id="KW-0274">FAD</keyword>
<protein>
    <submittedName>
        <fullName evidence="8">Acyl-CoA dehydrogenase family protein</fullName>
    </submittedName>
</protein>
<evidence type="ECO:0000256" key="4">
    <source>
        <dbReference type="ARBA" id="ARBA00022827"/>
    </source>
</evidence>
<dbReference type="PROSITE" id="PS00073">
    <property type="entry name" value="ACYL_COA_DH_2"/>
    <property type="match status" value="1"/>
</dbReference>
<dbReference type="RefSeq" id="WP_347919949.1">
    <property type="nucleotide sequence ID" value="NZ_JBDXMX010000002.1"/>
</dbReference>
<organism evidence="8 9">
    <name type="scientific">Citricoccus nitrophenolicus</name>
    <dbReference type="NCBI Taxonomy" id="863575"/>
    <lineage>
        <taxon>Bacteria</taxon>
        <taxon>Bacillati</taxon>
        <taxon>Actinomycetota</taxon>
        <taxon>Actinomycetes</taxon>
        <taxon>Micrococcales</taxon>
        <taxon>Micrococcaceae</taxon>
        <taxon>Citricoccus</taxon>
    </lineage>
</organism>
<proteinExistence type="inferred from homology"/>
<dbReference type="PANTHER" id="PTHR43188:SF1">
    <property type="entry name" value="ACYL-COA DEHYDROGENASE"/>
    <property type="match status" value="1"/>
</dbReference>
<dbReference type="InterPro" id="IPR009100">
    <property type="entry name" value="AcylCoA_DH/oxidase_NM_dom_sf"/>
</dbReference>
<evidence type="ECO:0000313" key="8">
    <source>
        <dbReference type="EMBL" id="MEO9247397.1"/>
    </source>
</evidence>
<dbReference type="Pfam" id="PF00441">
    <property type="entry name" value="Acyl-CoA_dh_1"/>
    <property type="match status" value="1"/>
</dbReference>
<keyword evidence="9" id="KW-1185">Reference proteome</keyword>
<dbReference type="Gene3D" id="1.10.540.10">
    <property type="entry name" value="Acyl-CoA dehydrogenase/oxidase, N-terminal domain"/>
    <property type="match status" value="1"/>
</dbReference>
<comment type="similarity">
    <text evidence="2 5">Belongs to the acyl-CoA dehydrogenase family.</text>
</comment>
<gene>
    <name evidence="8" type="ORF">ABDK96_06865</name>
</gene>
<dbReference type="Pfam" id="PF02770">
    <property type="entry name" value="Acyl-CoA_dh_M"/>
    <property type="match status" value="1"/>
</dbReference>
<name>A0ABV0IGW2_9MICC</name>
<reference evidence="8 9" key="1">
    <citation type="submission" date="2024-05" db="EMBL/GenBank/DDBJ databases">
        <authorList>
            <person name="Yi C."/>
        </authorList>
    </citation>
    <scope>NUCLEOTIDE SEQUENCE [LARGE SCALE GENOMIC DNA]</scope>
    <source>
        <strain evidence="8 9">XS13</strain>
    </source>
</reference>
<evidence type="ECO:0000256" key="5">
    <source>
        <dbReference type="RuleBase" id="RU362125"/>
    </source>
</evidence>
<dbReference type="SUPFAM" id="SSF47203">
    <property type="entry name" value="Acyl-CoA dehydrogenase C-terminal domain-like"/>
    <property type="match status" value="1"/>
</dbReference>
<dbReference type="PANTHER" id="PTHR43188">
    <property type="entry name" value="ACYL-COENZYME A OXIDASE"/>
    <property type="match status" value="1"/>
</dbReference>
<feature type="domain" description="Acyl-CoA dehydrogenase/oxidase C-terminal" evidence="6">
    <location>
        <begin position="244"/>
        <end position="383"/>
    </location>
</feature>
<dbReference type="InterPro" id="IPR036250">
    <property type="entry name" value="AcylCo_DH-like_C"/>
</dbReference>